<accession>E3GP44</accession>
<name>E3GP44_9FIRM</name>
<keyword evidence="2" id="KW-1185">Reference proteome</keyword>
<organism evidence="1 2">
    <name type="scientific">Eubacterium callanderi</name>
    <dbReference type="NCBI Taxonomy" id="53442"/>
    <lineage>
        <taxon>Bacteria</taxon>
        <taxon>Bacillati</taxon>
        <taxon>Bacillota</taxon>
        <taxon>Clostridia</taxon>
        <taxon>Eubacteriales</taxon>
        <taxon>Eubacteriaceae</taxon>
        <taxon>Eubacterium</taxon>
    </lineage>
</organism>
<dbReference type="EMBL" id="CP002273">
    <property type="protein sequence ID" value="ADO37648.1"/>
    <property type="molecule type" value="Genomic_DNA"/>
</dbReference>
<evidence type="ECO:0000313" key="2">
    <source>
        <dbReference type="Proteomes" id="UP000006873"/>
    </source>
</evidence>
<dbReference type="Proteomes" id="UP000006873">
    <property type="component" value="Chromosome"/>
</dbReference>
<dbReference type="KEGG" id="elm:ELI_2667"/>
<sequence>MTPLADAKVIKNAAIGRITSNLPAADLHLNFPLATFN</sequence>
<reference key="1">
    <citation type="submission" date="2010-09" db="EMBL/GenBank/DDBJ databases">
        <authorList>
            <person name="Roh H."/>
            <person name="Ko H.-J."/>
            <person name="Kim D."/>
            <person name="Choi D.G."/>
            <person name="Park S."/>
            <person name="Kim S."/>
            <person name="Kim K.H."/>
            <person name="Chang I.S."/>
            <person name="Choi I.-G."/>
        </authorList>
    </citation>
    <scope>NUCLEOTIDE SEQUENCE</scope>
    <source>
        <strain>KIST612</strain>
    </source>
</reference>
<protein>
    <submittedName>
        <fullName evidence="1">Uncharacterized protein</fullName>
    </submittedName>
</protein>
<dbReference type="AlphaFoldDB" id="E3GP44"/>
<proteinExistence type="predicted"/>
<reference evidence="1 2" key="2">
    <citation type="journal article" date="2011" name="J. Bacteriol.">
        <title>Complete genome sequence of a carbon monoxide-utilizing acetogen, Eubacterium limosum KIST612.</title>
        <authorList>
            <person name="Roh H."/>
            <person name="Ko H.J."/>
            <person name="Kim D."/>
            <person name="Choi D.G."/>
            <person name="Park S."/>
            <person name="Kim S."/>
            <person name="Chang I.S."/>
            <person name="Choi I.G."/>
        </authorList>
    </citation>
    <scope>NUCLEOTIDE SEQUENCE [LARGE SCALE GENOMIC DNA]</scope>
    <source>
        <strain evidence="1 2">KIST612</strain>
    </source>
</reference>
<dbReference type="HOGENOM" id="CLU_3343825_0_0_9"/>
<evidence type="ECO:0000313" key="1">
    <source>
        <dbReference type="EMBL" id="ADO37648.1"/>
    </source>
</evidence>
<gene>
    <name evidence="1" type="ordered locus">ELI_2667</name>
</gene>